<evidence type="ECO:0000256" key="4">
    <source>
        <dbReference type="PROSITE-ProRule" id="PRU00091"/>
    </source>
</evidence>
<dbReference type="InterPro" id="IPR011011">
    <property type="entry name" value="Znf_FYVE_PHD"/>
</dbReference>
<feature type="region of interest" description="Disordered" evidence="5">
    <location>
        <begin position="1421"/>
        <end position="1444"/>
    </location>
</feature>
<dbReference type="GO" id="GO:0008270">
    <property type="term" value="F:zinc ion binding"/>
    <property type="evidence" value="ECO:0007669"/>
    <property type="project" value="UniProtKB-KW"/>
</dbReference>
<evidence type="ECO:0000256" key="2">
    <source>
        <dbReference type="ARBA" id="ARBA00022771"/>
    </source>
</evidence>
<feature type="compositionally biased region" description="Low complexity" evidence="5">
    <location>
        <begin position="1298"/>
        <end position="1313"/>
    </location>
</feature>
<accession>A0A834RG81</accession>
<dbReference type="InterPro" id="IPR013083">
    <property type="entry name" value="Znf_RING/FYVE/PHD"/>
</dbReference>
<feature type="compositionally biased region" description="Low complexity" evidence="5">
    <location>
        <begin position="244"/>
        <end position="266"/>
    </location>
</feature>
<feature type="region of interest" description="Disordered" evidence="5">
    <location>
        <begin position="452"/>
        <end position="492"/>
    </location>
</feature>
<keyword evidence="1" id="KW-0479">Metal-binding</keyword>
<name>A0A834RG81_SARSC</name>
<feature type="compositionally biased region" description="Low complexity" evidence="5">
    <location>
        <begin position="1249"/>
        <end position="1266"/>
    </location>
</feature>
<gene>
    <name evidence="7" type="ORF">SSS_2979</name>
</gene>
<feature type="region of interest" description="Disordered" evidence="5">
    <location>
        <begin position="1077"/>
        <end position="1101"/>
    </location>
</feature>
<reference evidence="9" key="1">
    <citation type="journal article" date="2020" name="PLoS Negl. Trop. Dis.">
        <title>High-quality nuclear genome for Sarcoptes scabiei-A critical resource for a neglected parasite.</title>
        <authorList>
            <person name="Korhonen P.K."/>
            <person name="Gasser R.B."/>
            <person name="Ma G."/>
            <person name="Wang T."/>
            <person name="Stroehlein A.J."/>
            <person name="Young N.D."/>
            <person name="Ang C.S."/>
            <person name="Fernando D.D."/>
            <person name="Lu H.C."/>
            <person name="Taylor S."/>
            <person name="Reynolds S.L."/>
            <person name="Mofiz E."/>
            <person name="Najaraj S.H."/>
            <person name="Gowda H."/>
            <person name="Madugundu A."/>
            <person name="Renuse S."/>
            <person name="Holt D."/>
            <person name="Pandey A."/>
            <person name="Papenfuss A.T."/>
            <person name="Fischer K."/>
        </authorList>
    </citation>
    <scope>NUCLEOTIDE SEQUENCE [LARGE SCALE GENOMIC DNA]</scope>
</reference>
<evidence type="ECO:0000313" key="9">
    <source>
        <dbReference type="Proteomes" id="UP000070412"/>
    </source>
</evidence>
<feature type="compositionally biased region" description="Low complexity" evidence="5">
    <location>
        <begin position="474"/>
        <end position="492"/>
    </location>
</feature>
<feature type="compositionally biased region" description="Low complexity" evidence="5">
    <location>
        <begin position="310"/>
        <end position="331"/>
    </location>
</feature>
<reference evidence="7" key="2">
    <citation type="submission" date="2020-01" db="EMBL/GenBank/DDBJ databases">
        <authorList>
            <person name="Korhonen P.K.K."/>
            <person name="Guangxu M.G."/>
            <person name="Wang T.W."/>
            <person name="Stroehlein A.J.S."/>
            <person name="Young N.D."/>
            <person name="Ang C.-S.A."/>
            <person name="Fernando D.W.F."/>
            <person name="Lu H.L."/>
            <person name="Taylor S.T."/>
            <person name="Ehtesham M.E.M."/>
            <person name="Najaraj S.H.N."/>
            <person name="Harsha G.H.G."/>
            <person name="Madugundu A.M."/>
            <person name="Renuse S.R."/>
            <person name="Holt D.H."/>
            <person name="Pandey A.P."/>
            <person name="Papenfuss A.P."/>
            <person name="Gasser R.B.G."/>
            <person name="Fischer K.F."/>
        </authorList>
    </citation>
    <scope>NUCLEOTIDE SEQUENCE</scope>
    <source>
        <strain evidence="7">SSS_KF_BRIS2020</strain>
    </source>
</reference>
<feature type="region of interest" description="Disordered" evidence="5">
    <location>
        <begin position="344"/>
        <end position="378"/>
    </location>
</feature>
<feature type="compositionally biased region" description="Polar residues" evidence="5">
    <location>
        <begin position="172"/>
        <end position="195"/>
    </location>
</feature>
<feature type="compositionally biased region" description="Polar residues" evidence="5">
    <location>
        <begin position="232"/>
        <end position="243"/>
    </location>
</feature>
<feature type="compositionally biased region" description="Low complexity" evidence="5">
    <location>
        <begin position="943"/>
        <end position="963"/>
    </location>
</feature>
<dbReference type="SUPFAM" id="SSF57903">
    <property type="entry name" value="FYVE/PHD zinc finger"/>
    <property type="match status" value="1"/>
</dbReference>
<feature type="compositionally biased region" description="Low complexity" evidence="5">
    <location>
        <begin position="349"/>
        <end position="376"/>
    </location>
</feature>
<feature type="compositionally biased region" description="Basic and acidic residues" evidence="5">
    <location>
        <begin position="1086"/>
        <end position="1101"/>
    </location>
</feature>
<feature type="compositionally biased region" description="Low complexity" evidence="5">
    <location>
        <begin position="1331"/>
        <end position="1346"/>
    </location>
</feature>
<evidence type="ECO:0000256" key="5">
    <source>
        <dbReference type="SAM" id="MobiDB-lite"/>
    </source>
</evidence>
<dbReference type="PROSITE" id="PS50178">
    <property type="entry name" value="ZF_FYVE"/>
    <property type="match status" value="1"/>
</dbReference>
<feature type="compositionally biased region" description="Basic residues" evidence="5">
    <location>
        <begin position="983"/>
        <end position="992"/>
    </location>
</feature>
<feature type="region of interest" description="Disordered" evidence="5">
    <location>
        <begin position="1249"/>
        <end position="1375"/>
    </location>
</feature>
<feature type="region of interest" description="Disordered" evidence="5">
    <location>
        <begin position="224"/>
        <end position="332"/>
    </location>
</feature>
<feature type="compositionally biased region" description="Low complexity" evidence="5">
    <location>
        <begin position="60"/>
        <end position="72"/>
    </location>
</feature>
<dbReference type="EMBL" id="WVUK01000049">
    <property type="protein sequence ID" value="KAF7495290.1"/>
    <property type="molecule type" value="Genomic_DNA"/>
</dbReference>
<reference evidence="8" key="3">
    <citation type="submission" date="2022-06" db="UniProtKB">
        <authorList>
            <consortium name="EnsemblMetazoa"/>
        </authorList>
    </citation>
    <scope>IDENTIFICATION</scope>
</reference>
<dbReference type="InterPro" id="IPR036034">
    <property type="entry name" value="PDZ_sf"/>
</dbReference>
<feature type="compositionally biased region" description="Low complexity" evidence="5">
    <location>
        <begin position="159"/>
        <end position="169"/>
    </location>
</feature>
<keyword evidence="9" id="KW-1185">Reference proteome</keyword>
<feature type="compositionally biased region" description="Polar residues" evidence="5">
    <location>
        <begin position="462"/>
        <end position="473"/>
    </location>
</feature>
<feature type="domain" description="FYVE-type" evidence="6">
    <location>
        <begin position="390"/>
        <end position="449"/>
    </location>
</feature>
<dbReference type="Gene3D" id="2.30.42.10">
    <property type="match status" value="1"/>
</dbReference>
<feature type="compositionally biased region" description="Polar residues" evidence="5">
    <location>
        <begin position="289"/>
        <end position="309"/>
    </location>
</feature>
<feature type="compositionally biased region" description="Basic and acidic residues" evidence="5">
    <location>
        <begin position="1926"/>
        <end position="1935"/>
    </location>
</feature>
<feature type="region of interest" description="Disordered" evidence="5">
    <location>
        <begin position="939"/>
        <end position="999"/>
    </location>
</feature>
<evidence type="ECO:0000256" key="3">
    <source>
        <dbReference type="ARBA" id="ARBA00022833"/>
    </source>
</evidence>
<feature type="region of interest" description="Disordered" evidence="5">
    <location>
        <begin position="1488"/>
        <end position="1511"/>
    </location>
</feature>
<feature type="compositionally biased region" description="Polar residues" evidence="5">
    <location>
        <begin position="22"/>
        <end position="53"/>
    </location>
</feature>
<feature type="region of interest" description="Disordered" evidence="5">
    <location>
        <begin position="1"/>
        <end position="72"/>
    </location>
</feature>
<dbReference type="EnsemblMetazoa" id="SSS_2979s_mrna">
    <property type="protein sequence ID" value="KAF7495290.1"/>
    <property type="gene ID" value="SSS_2979"/>
</dbReference>
<keyword evidence="3" id="KW-0862">Zinc</keyword>
<feature type="region of interest" description="Disordered" evidence="5">
    <location>
        <begin position="631"/>
        <end position="672"/>
    </location>
</feature>
<proteinExistence type="predicted"/>
<evidence type="ECO:0000313" key="7">
    <source>
        <dbReference type="EMBL" id="KAF7495290.1"/>
    </source>
</evidence>
<feature type="compositionally biased region" description="Low complexity" evidence="5">
    <location>
        <begin position="631"/>
        <end position="671"/>
    </location>
</feature>
<dbReference type="Gene3D" id="3.30.40.10">
    <property type="entry name" value="Zinc/RING finger domain, C3HC4 (zinc finger)"/>
    <property type="match status" value="1"/>
</dbReference>
<evidence type="ECO:0000313" key="8">
    <source>
        <dbReference type="EnsemblMetazoa" id="KAF7495290.1"/>
    </source>
</evidence>
<feature type="region of interest" description="Disordered" evidence="5">
    <location>
        <begin position="1907"/>
        <end position="1954"/>
    </location>
</feature>
<feature type="compositionally biased region" description="Acidic residues" evidence="5">
    <location>
        <begin position="1936"/>
        <end position="1954"/>
    </location>
</feature>
<dbReference type="Proteomes" id="UP000070412">
    <property type="component" value="Unassembled WGS sequence"/>
</dbReference>
<feature type="region of interest" description="Disordered" evidence="5">
    <location>
        <begin position="1721"/>
        <end position="1740"/>
    </location>
</feature>
<dbReference type="CDD" id="cd00065">
    <property type="entry name" value="FYVE_like_SF"/>
    <property type="match status" value="1"/>
</dbReference>
<protein>
    <recommendedName>
        <fullName evidence="6">FYVE-type domain-containing protein</fullName>
    </recommendedName>
</protein>
<evidence type="ECO:0000256" key="1">
    <source>
        <dbReference type="ARBA" id="ARBA00022723"/>
    </source>
</evidence>
<organism evidence="7">
    <name type="scientific">Sarcoptes scabiei</name>
    <name type="common">Itch mite</name>
    <name type="synonym">Acarus scabiei</name>
    <dbReference type="NCBI Taxonomy" id="52283"/>
    <lineage>
        <taxon>Eukaryota</taxon>
        <taxon>Metazoa</taxon>
        <taxon>Ecdysozoa</taxon>
        <taxon>Arthropoda</taxon>
        <taxon>Chelicerata</taxon>
        <taxon>Arachnida</taxon>
        <taxon>Acari</taxon>
        <taxon>Acariformes</taxon>
        <taxon>Sarcoptiformes</taxon>
        <taxon>Astigmata</taxon>
        <taxon>Psoroptidia</taxon>
        <taxon>Sarcoptoidea</taxon>
        <taxon>Sarcoptidae</taxon>
        <taxon>Sarcoptinae</taxon>
        <taxon>Sarcoptes</taxon>
    </lineage>
</organism>
<feature type="compositionally biased region" description="Polar residues" evidence="5">
    <location>
        <begin position="1"/>
        <end position="15"/>
    </location>
</feature>
<evidence type="ECO:0000259" key="6">
    <source>
        <dbReference type="PROSITE" id="PS50178"/>
    </source>
</evidence>
<feature type="compositionally biased region" description="Polar residues" evidence="5">
    <location>
        <begin position="268"/>
        <end position="279"/>
    </location>
</feature>
<feature type="region of interest" description="Disordered" evidence="5">
    <location>
        <begin position="147"/>
        <end position="206"/>
    </location>
</feature>
<dbReference type="InterPro" id="IPR017455">
    <property type="entry name" value="Znf_FYVE-rel"/>
</dbReference>
<dbReference type="OrthoDB" id="67688at2759"/>
<keyword evidence="2 4" id="KW-0863">Zinc-finger</keyword>
<sequence length="2253" mass="252719">MGNEESVQAIQNDPNGTDFALNPNSFSRISTQKNSYQSTEKPFHLSNSNNLNSDTHHLNNKNYSSNNNNNNNNLLYGLNKNSNELDFHRQRSTQPTTTMLSSMTTNLIQKSAQQSGSMLNSTLGQLSSSFPNTMKPMNQLINQIQTSSFGSLGGGGGQQQQQKTSTSFGPAISNNAQQLRAQQMETSGGQQSTKIVPQATPPQVPEVDLSGLTEEEKQMIQSVMARAEQDTKNSIATSPASNPQQQQQQRAQKTSISSTVTTIPPSNHLKQTRPTSTIPSRMGVLSDDSIASSHHPQSSVVIRDQTNLMSSLGPQQPPSASSSSSLPNHPQQFEEMKSSAIHNDFQHPNSMQSNQQQFQMNRNQSNQSMQKSSQASINFQSHQPQQMLNAHNSLPCGVCNRQTNQMNLHNCNDCLKTFCDSCGDNAMSRLGPNNIKQCNLCIECSKRRQILSPNLVPPPPQSNILNSTTMKSHPSTGPQTMPSSSQSMPSRNSMMSFNNSNSIESNQFGPIIEDGYNQSSQSTNLFQSMDPTTSYLDQQSKQSSMIEANRVQQQLMGPQYSSSSIIVPVSNLNSNQYGPISSNSTETVYMNQYGNGQIQPQSSVIPNQNQIFPSNPMLQQQRQPIGMMGLVQQQPPQQSHQQDSVQSFGSIEQQQSQSQSQSQPQRQQQQQFDPFRTSQSMMMNQNQYQSNLKQNLQSHQQSTNLNQIKSQQQFNNTNTVNESNNVNSILNNQSSMISTLPSSSTAAASASTMMINDSGVYGGNMIESGDPLHFPPQQRLHQHQHQQQQQESIQSSMMKPQNVLGSNQLFYRPSYTMPSSLAPMKTTVVPRDGSNYSSSTSSMSIAPYNTNVETSMKKFNPQQHSTGPMSSQTSSMIMDGQQNFQPIIDQSSSNHTLNNMNQAIIDQRQQTINQTNSMNQNLGESSVINNQFVPIGQDDRRQSLSQAKASSSSVTMFSVSNRSPQANTIQSMEHHRSPQQQQQHHHHHHHLSVHQPSIRHQPDATWAHSMELSPIIDVSPSLEAAEANDSLDRRRNTLQSNADNLKTITGMIDDFNRTIKNLGLSDMKNTTLINSLDQSTPSTLSSDKKIGWDQSVSERDESRKILTRRASTGPTEGLDQYHSVKDQYHYKSWKPSSASSTITLSSSVASSIRPSTTLGSNRSNLMKKPSSLLTSISAATTTTTTAISIASNLNQEISNCMQSKSDTITLANSNQIEQHLQKQQQILIQQQQKLLQIQLEQQRLQNQIHEQQQKQHQQQQSSKSINDSTKETQRAMSGEQRRYPIESATNRLRKDGKTTVSTTSCGSTTSSLTQNHSKPLISVRALGPLDQSPSSSSSVYNQSNRQSRYRDTSTLITQHRKLPKPTGEDILSGDSRSKSIIQKSFLHQQKQQEKLGGKSYPETKRSTMNITNVSNIPQLVSSRTRSDGTVQEPRTSSTGTTTAMISPKKNTQFSTRQFLSQPQTNIVTKEKVRTLNYLDLDTKSMVSKNDNIRDGQSLKSANTRRRLPAAPAEEESISSLINTKRLIREKLGAPIKLTSNFRDDNRILFSSSYDSTIGLNKSGTKFSQMAATANRSRANTTNESMKIIKSKSDIVPGAYSVRNYLNDFSKTSDSSTSSFTDEIKTLQRKILNEFKTDDIFKRMKEGKNQSSSGDDHSNIKKIPFKTMVSNVNPTTTTTTTSSFSTAAIKNQFGSDSACLNLDDSLTRDHLKTMMMFKTNDGTNINTGTMPKSSEIGNRSSSTMIDRDRFNRFKSFEFENLNPTRLNEEKFCLTRPISSILFNQFGNSRLTSSPYNRTLVDQKNINSSNFNGESSFRYDDLLGTIQSKSFYPDSFKNDEKLRSLYRKYDLAIPNALRASNTNQSLDDQRLKSNYLFDKSLRRTNQSTNIRASPSLMFGLNSRRKNFWQSTNQSRSWHPSPFGSEVSDNERNDRNNNEIDDDDDDDDDNNENEDDIDISIDAARLHEAVLDDLIDRELSVEENMAKIRAEIRDRRQRLANSSDQFNRTFNEYLGDDVYNEYLDRNHPSFQIDPFGRRRRNSLNDYSYLDSEMKYFNSNPYLNENGNLQRSFNLYGSYDDEFVHPLRRQQFLQQQYRRLENQQQLDRRLNPSSALNYNSVPQLGPELAYPYDHSSIGLLNDYRSKMDHRMFTGDYGLQNSADALHHVQAAENQNFLRFSPKKTQFAPNSTRNPKYPFPIKRILLTQDPKIRSIDGTGIGLKVIGGKEIPGTNMIGAYIAKIHPSLSMNGEIQEGDD</sequence>
<feature type="compositionally biased region" description="Basic and acidic residues" evidence="5">
    <location>
        <begin position="1268"/>
        <end position="1284"/>
    </location>
</feature>